<accession>A0ABW8CE03</accession>
<name>A0ABW8CE03_9ACTN</name>
<reference evidence="1 2" key="1">
    <citation type="submission" date="2024-10" db="EMBL/GenBank/DDBJ databases">
        <title>The Natural Products Discovery Center: Release of the First 8490 Sequenced Strains for Exploring Actinobacteria Biosynthetic Diversity.</title>
        <authorList>
            <person name="Kalkreuter E."/>
            <person name="Kautsar S.A."/>
            <person name="Yang D."/>
            <person name="Bader C.D."/>
            <person name="Teijaro C.N."/>
            <person name="Fluegel L."/>
            <person name="Davis C.M."/>
            <person name="Simpson J.R."/>
            <person name="Lauterbach L."/>
            <person name="Steele A.D."/>
            <person name="Gui C."/>
            <person name="Meng S."/>
            <person name="Li G."/>
            <person name="Viehrig K."/>
            <person name="Ye F."/>
            <person name="Su P."/>
            <person name="Kiefer A.F."/>
            <person name="Nichols A."/>
            <person name="Cepeda A.J."/>
            <person name="Yan W."/>
            <person name="Fan B."/>
            <person name="Jiang Y."/>
            <person name="Adhikari A."/>
            <person name="Zheng C.-J."/>
            <person name="Schuster L."/>
            <person name="Cowan T.M."/>
            <person name="Smanski M.J."/>
            <person name="Chevrette M.G."/>
            <person name="De Carvalho L.P.S."/>
            <person name="Shen B."/>
        </authorList>
    </citation>
    <scope>NUCLEOTIDE SEQUENCE [LARGE SCALE GENOMIC DNA]</scope>
    <source>
        <strain evidence="1 2">NPDC053399</strain>
    </source>
</reference>
<proteinExistence type="predicted"/>
<comment type="caution">
    <text evidence="1">The sequence shown here is derived from an EMBL/GenBank/DDBJ whole genome shotgun (WGS) entry which is preliminary data.</text>
</comment>
<keyword evidence="2" id="KW-1185">Reference proteome</keyword>
<organism evidence="1 2">
    <name type="scientific">Streptomyces fildesensis</name>
    <dbReference type="NCBI Taxonomy" id="375757"/>
    <lineage>
        <taxon>Bacteria</taxon>
        <taxon>Bacillati</taxon>
        <taxon>Actinomycetota</taxon>
        <taxon>Actinomycetes</taxon>
        <taxon>Kitasatosporales</taxon>
        <taxon>Streptomycetaceae</taxon>
        <taxon>Streptomyces</taxon>
    </lineage>
</organism>
<gene>
    <name evidence="1" type="ORF">ACIGXA_27660</name>
</gene>
<evidence type="ECO:0000313" key="2">
    <source>
        <dbReference type="Proteomes" id="UP001614394"/>
    </source>
</evidence>
<dbReference type="Proteomes" id="UP001614394">
    <property type="component" value="Unassembled WGS sequence"/>
</dbReference>
<sequence>MSEPKASEIVQFLRDVRALRTGHGNEAALMKRKADLLERIAATEPGNTETADVARAARARADALKDQ</sequence>
<evidence type="ECO:0000313" key="1">
    <source>
        <dbReference type="EMBL" id="MFI9104298.1"/>
    </source>
</evidence>
<dbReference type="EMBL" id="JBITYG010000009">
    <property type="protein sequence ID" value="MFI9104298.1"/>
    <property type="molecule type" value="Genomic_DNA"/>
</dbReference>
<protein>
    <submittedName>
        <fullName evidence="1">Uncharacterized protein</fullName>
    </submittedName>
</protein>
<dbReference type="RefSeq" id="WP_399654412.1">
    <property type="nucleotide sequence ID" value="NZ_JBITYG010000009.1"/>
</dbReference>